<accession>M2M816</accession>
<dbReference type="AlphaFoldDB" id="M2M816"/>
<sequence>MGRTGVELDVGSAGELYQALPYELRDMRRVSQHASTHRVGVGLFEEGVVMHARGAMDRWEASVTVRVSLPPFASVCLDNDCCDEGDAPTVGLFKRGSFFCERGRSRAAPSSYSNPLPFSGRGRVLSFAPLLSPSIPRLAKPTACSTAGRLMKMRKMGWSMVV</sequence>
<evidence type="ECO:0000313" key="1">
    <source>
        <dbReference type="EMBL" id="EMC92481.1"/>
    </source>
</evidence>
<dbReference type="RefSeq" id="XP_007680795.1">
    <property type="nucleotide sequence ID" value="XM_007682605.1"/>
</dbReference>
<organism evidence="1 2">
    <name type="scientific">Baudoinia panamericana (strain UAMH 10762)</name>
    <name type="common">Angels' share fungus</name>
    <name type="synonym">Baudoinia compniacensis (strain UAMH 10762)</name>
    <dbReference type="NCBI Taxonomy" id="717646"/>
    <lineage>
        <taxon>Eukaryota</taxon>
        <taxon>Fungi</taxon>
        <taxon>Dikarya</taxon>
        <taxon>Ascomycota</taxon>
        <taxon>Pezizomycotina</taxon>
        <taxon>Dothideomycetes</taxon>
        <taxon>Dothideomycetidae</taxon>
        <taxon>Mycosphaerellales</taxon>
        <taxon>Teratosphaeriaceae</taxon>
        <taxon>Baudoinia</taxon>
    </lineage>
</organism>
<gene>
    <name evidence="1" type="ORF">BAUCODRAFT_291524</name>
</gene>
<reference evidence="1 2" key="1">
    <citation type="journal article" date="2012" name="PLoS Pathog.">
        <title>Diverse lifestyles and strategies of plant pathogenesis encoded in the genomes of eighteen Dothideomycetes fungi.</title>
        <authorList>
            <person name="Ohm R.A."/>
            <person name="Feau N."/>
            <person name="Henrissat B."/>
            <person name="Schoch C.L."/>
            <person name="Horwitz B.A."/>
            <person name="Barry K.W."/>
            <person name="Condon B.J."/>
            <person name="Copeland A.C."/>
            <person name="Dhillon B."/>
            <person name="Glaser F."/>
            <person name="Hesse C.N."/>
            <person name="Kosti I."/>
            <person name="LaButti K."/>
            <person name="Lindquist E.A."/>
            <person name="Lucas S."/>
            <person name="Salamov A.A."/>
            <person name="Bradshaw R.E."/>
            <person name="Ciuffetti L."/>
            <person name="Hamelin R.C."/>
            <person name="Kema G.H.J."/>
            <person name="Lawrence C."/>
            <person name="Scott J.A."/>
            <person name="Spatafora J.W."/>
            <person name="Turgeon B.G."/>
            <person name="de Wit P.J.G.M."/>
            <person name="Zhong S."/>
            <person name="Goodwin S.B."/>
            <person name="Grigoriev I.V."/>
        </authorList>
    </citation>
    <scope>NUCLEOTIDE SEQUENCE [LARGE SCALE GENOMIC DNA]</scope>
    <source>
        <strain evidence="1 2">UAMH 10762</strain>
    </source>
</reference>
<dbReference type="HOGENOM" id="CLU_1635069_0_0_1"/>
<dbReference type="Proteomes" id="UP000011761">
    <property type="component" value="Unassembled WGS sequence"/>
</dbReference>
<keyword evidence="2" id="KW-1185">Reference proteome</keyword>
<protein>
    <submittedName>
        <fullName evidence="1">Uncharacterized protein</fullName>
    </submittedName>
</protein>
<name>M2M816_BAUPA</name>
<evidence type="ECO:0000313" key="2">
    <source>
        <dbReference type="Proteomes" id="UP000011761"/>
    </source>
</evidence>
<dbReference type="KEGG" id="bcom:BAUCODRAFT_291524"/>
<proteinExistence type="predicted"/>
<dbReference type="GeneID" id="19110861"/>
<dbReference type="EMBL" id="KB445562">
    <property type="protein sequence ID" value="EMC92481.1"/>
    <property type="molecule type" value="Genomic_DNA"/>
</dbReference>